<feature type="transmembrane region" description="Helical" evidence="2">
    <location>
        <begin position="187"/>
        <end position="205"/>
    </location>
</feature>
<feature type="transmembrane region" description="Helical" evidence="2">
    <location>
        <begin position="119"/>
        <end position="142"/>
    </location>
</feature>
<feature type="transmembrane region" description="Helical" evidence="2">
    <location>
        <begin position="94"/>
        <end position="113"/>
    </location>
</feature>
<dbReference type="Gene3D" id="1.20.1250.20">
    <property type="entry name" value="MFS general substrate transporter like domains"/>
    <property type="match status" value="2"/>
</dbReference>
<evidence type="ECO:0000313" key="3">
    <source>
        <dbReference type="EMBL" id="GAA3619340.1"/>
    </source>
</evidence>
<dbReference type="EMBL" id="BAABAB010000015">
    <property type="protein sequence ID" value="GAA3619340.1"/>
    <property type="molecule type" value="Genomic_DNA"/>
</dbReference>
<evidence type="ECO:0000256" key="2">
    <source>
        <dbReference type="SAM" id="Phobius"/>
    </source>
</evidence>
<keyword evidence="2" id="KW-0472">Membrane</keyword>
<reference evidence="4" key="1">
    <citation type="journal article" date="2019" name="Int. J. Syst. Evol. Microbiol.">
        <title>The Global Catalogue of Microorganisms (GCM) 10K type strain sequencing project: providing services to taxonomists for standard genome sequencing and annotation.</title>
        <authorList>
            <consortium name="The Broad Institute Genomics Platform"/>
            <consortium name="The Broad Institute Genome Sequencing Center for Infectious Disease"/>
            <person name="Wu L."/>
            <person name="Ma J."/>
        </authorList>
    </citation>
    <scope>NUCLEOTIDE SEQUENCE [LARGE SCALE GENOMIC DNA]</scope>
    <source>
        <strain evidence="4">JCM 16929</strain>
    </source>
</reference>
<gene>
    <name evidence="3" type="ORF">GCM10022236_21960</name>
</gene>
<keyword evidence="2" id="KW-1133">Transmembrane helix</keyword>
<feature type="transmembrane region" description="Helical" evidence="2">
    <location>
        <begin position="21"/>
        <end position="40"/>
    </location>
</feature>
<evidence type="ECO:0000313" key="4">
    <source>
        <dbReference type="Proteomes" id="UP001501490"/>
    </source>
</evidence>
<keyword evidence="4" id="KW-1185">Reference proteome</keyword>
<feature type="compositionally biased region" description="Basic and acidic residues" evidence="1">
    <location>
        <begin position="210"/>
        <end position="219"/>
    </location>
</feature>
<feature type="region of interest" description="Disordered" evidence="1">
    <location>
        <begin position="210"/>
        <end position="229"/>
    </location>
</feature>
<accession>A0ABP6ZUU8</accession>
<name>A0ABP6ZUU8_9ACTN</name>
<dbReference type="InterPro" id="IPR036259">
    <property type="entry name" value="MFS_trans_sf"/>
</dbReference>
<feature type="transmembrane region" description="Helical" evidence="2">
    <location>
        <begin position="270"/>
        <end position="289"/>
    </location>
</feature>
<dbReference type="PANTHER" id="PTHR23523">
    <property type="match status" value="1"/>
</dbReference>
<dbReference type="RefSeq" id="WP_344804346.1">
    <property type="nucleotide sequence ID" value="NZ_BAABAB010000015.1"/>
</dbReference>
<feature type="transmembrane region" description="Helical" evidence="2">
    <location>
        <begin position="236"/>
        <end position="258"/>
    </location>
</feature>
<dbReference type="Pfam" id="PF07690">
    <property type="entry name" value="MFS_1"/>
    <property type="match status" value="1"/>
</dbReference>
<dbReference type="PANTHER" id="PTHR23523:SF2">
    <property type="entry name" value="2-NITROIMIDAZOLE TRANSPORTER"/>
    <property type="match status" value="1"/>
</dbReference>
<dbReference type="CDD" id="cd17339">
    <property type="entry name" value="MFS_NIMT_CynX_like"/>
    <property type="match status" value="1"/>
</dbReference>
<feature type="transmembrane region" description="Helical" evidence="2">
    <location>
        <begin position="301"/>
        <end position="320"/>
    </location>
</feature>
<protein>
    <submittedName>
        <fullName evidence="3">CynX/NimT family MFS transporter</fullName>
    </submittedName>
</protein>
<comment type="caution">
    <text evidence="3">The sequence shown here is derived from an EMBL/GenBank/DDBJ whole genome shotgun (WGS) entry which is preliminary data.</text>
</comment>
<feature type="transmembrane region" description="Helical" evidence="2">
    <location>
        <begin position="326"/>
        <end position="350"/>
    </location>
</feature>
<keyword evidence="2" id="KW-0812">Transmembrane</keyword>
<feature type="transmembrane region" description="Helical" evidence="2">
    <location>
        <begin position="362"/>
        <end position="382"/>
    </location>
</feature>
<evidence type="ECO:0000256" key="1">
    <source>
        <dbReference type="SAM" id="MobiDB-lite"/>
    </source>
</evidence>
<dbReference type="InterPro" id="IPR011701">
    <property type="entry name" value="MFS"/>
</dbReference>
<sequence>MTATTESARDAAHAGRTATRLGAALTAVVVVAIGLTAFNLRPAVTSVGPLLAEVRAGLGMSGAVAGLLTAFPALCFVVFGTFAPRLVRRLGPALVLCLAAATVAVGLALRPYVGGGTGGFIALSAVALGAIGVANVVMPVAVKKYFPHRVGTMTGFYSMGLTLGASLAAAVTVPLTGALGGHWQAGLAVWAIPALLAALAWTPLLRRDRPRREAQDATERAAGQPHGPAVRRSRTAWALAVFFGLQSSGAYMVMGWLPQIFRDAGFSAETAGLLLAATPAIGIPLSFLLPTVAGRMRSQGGLVVALSAIGVVAYAGIGLAPAAAPWLWVLLLGVSQSTFPLALTMIGLRARTPSGVVKLSTFAQGIGYLLSVGAPILVGVLYERTHGWLLPTAFMAALLVPQAVTGYLAGRQRFVEDELAS</sequence>
<feature type="transmembrane region" description="Helical" evidence="2">
    <location>
        <begin position="60"/>
        <end position="82"/>
    </location>
</feature>
<feature type="transmembrane region" description="Helical" evidence="2">
    <location>
        <begin position="154"/>
        <end position="175"/>
    </location>
</feature>
<organism evidence="3 4">
    <name type="scientific">Microlunatus ginsengisoli</name>
    <dbReference type="NCBI Taxonomy" id="363863"/>
    <lineage>
        <taxon>Bacteria</taxon>
        <taxon>Bacillati</taxon>
        <taxon>Actinomycetota</taxon>
        <taxon>Actinomycetes</taxon>
        <taxon>Propionibacteriales</taxon>
        <taxon>Propionibacteriaceae</taxon>
        <taxon>Microlunatus</taxon>
    </lineage>
</organism>
<dbReference type="SUPFAM" id="SSF103473">
    <property type="entry name" value="MFS general substrate transporter"/>
    <property type="match status" value="1"/>
</dbReference>
<dbReference type="InterPro" id="IPR052524">
    <property type="entry name" value="MFS_Cyanate_Porter"/>
</dbReference>
<feature type="transmembrane region" description="Helical" evidence="2">
    <location>
        <begin position="388"/>
        <end position="409"/>
    </location>
</feature>
<proteinExistence type="predicted"/>
<dbReference type="Proteomes" id="UP001501490">
    <property type="component" value="Unassembled WGS sequence"/>
</dbReference>